<dbReference type="Pfam" id="PF20431">
    <property type="entry name" value="E_motif"/>
    <property type="match status" value="1"/>
</dbReference>
<proteinExistence type="predicted"/>
<evidence type="ECO:0000313" key="3">
    <source>
        <dbReference type="EMBL" id="RRT49042.1"/>
    </source>
</evidence>
<dbReference type="Proteomes" id="UP000287651">
    <property type="component" value="Unassembled WGS sequence"/>
</dbReference>
<gene>
    <name evidence="3" type="ORF">B296_00020067</name>
</gene>
<protein>
    <recommendedName>
        <fullName evidence="5">Pentacotripeptide-repeat region of PRORP domain-containing protein</fullName>
    </recommendedName>
</protein>
<feature type="repeat" description="PPR" evidence="2">
    <location>
        <begin position="307"/>
        <end position="341"/>
    </location>
</feature>
<dbReference type="InterPro" id="IPR046960">
    <property type="entry name" value="PPR_At4g14850-like_plant"/>
</dbReference>
<dbReference type="PROSITE" id="PS51375">
    <property type="entry name" value="PPR"/>
    <property type="match status" value="3"/>
</dbReference>
<sequence>MLWRSTILRLHKQHMPRRVPRFRWPLHSLHPPPPFVERNRRPRLSLLADRCASMRQLKQVHAQMIVSARIADNYAASRLLSFAALSPSGDLPHALRLFRATAVPNSFMWNTLIRALAASPSPATAVALFSEMLQVGTPSGKHTFPFLLKACACLPSPSIARQVHVHVLKRGFHVDPYVVNGLVRCYGVHGHLGDARRLFDGLPEKNLIVWTTMISSYAQNFCSNEALLLFDRMIGTGVEPCNATLASVLSACARSGGLDLGQQIHSFIREKGIEVGVILGTALVDMYSKNGAVTAALELFRQMPEKNTATWNAVICGLAHHGLANAALDLFHQLEREQVQPNDVTFVGVLSACCHAGFLEVGRRIFYSMERIYKIEPKVEHYGCMVDLLGRCGNLLEAERLIEGMKWGADVVVLGALLTACKNHGNINIAERVVNEMLRLDPGNHGVYVVLSNMYAEVGRWKDVTRLRKVMRVGGLKKIPGWSCVEGDLAK</sequence>
<evidence type="ECO:0000256" key="1">
    <source>
        <dbReference type="ARBA" id="ARBA00022737"/>
    </source>
</evidence>
<dbReference type="GO" id="GO:0003723">
    <property type="term" value="F:RNA binding"/>
    <property type="evidence" value="ECO:0007669"/>
    <property type="project" value="InterPro"/>
</dbReference>
<dbReference type="Pfam" id="PF13041">
    <property type="entry name" value="PPR_2"/>
    <property type="match status" value="1"/>
</dbReference>
<dbReference type="NCBIfam" id="TIGR00756">
    <property type="entry name" value="PPR"/>
    <property type="match status" value="2"/>
</dbReference>
<feature type="repeat" description="PPR" evidence="2">
    <location>
        <begin position="105"/>
        <end position="139"/>
    </location>
</feature>
<dbReference type="EMBL" id="AMZH03013572">
    <property type="protein sequence ID" value="RRT49042.1"/>
    <property type="molecule type" value="Genomic_DNA"/>
</dbReference>
<evidence type="ECO:0000256" key="2">
    <source>
        <dbReference type="PROSITE-ProRule" id="PRU00708"/>
    </source>
</evidence>
<organism evidence="3 4">
    <name type="scientific">Ensete ventricosum</name>
    <name type="common">Abyssinian banana</name>
    <name type="synonym">Musa ensete</name>
    <dbReference type="NCBI Taxonomy" id="4639"/>
    <lineage>
        <taxon>Eukaryota</taxon>
        <taxon>Viridiplantae</taxon>
        <taxon>Streptophyta</taxon>
        <taxon>Embryophyta</taxon>
        <taxon>Tracheophyta</taxon>
        <taxon>Spermatophyta</taxon>
        <taxon>Magnoliopsida</taxon>
        <taxon>Liliopsida</taxon>
        <taxon>Zingiberales</taxon>
        <taxon>Musaceae</taxon>
        <taxon>Ensete</taxon>
    </lineage>
</organism>
<name>A0A426YBB4_ENSVE</name>
<dbReference type="InterPro" id="IPR046848">
    <property type="entry name" value="E_motif"/>
</dbReference>
<dbReference type="PANTHER" id="PTHR47926">
    <property type="entry name" value="PENTATRICOPEPTIDE REPEAT-CONTAINING PROTEIN"/>
    <property type="match status" value="1"/>
</dbReference>
<dbReference type="InterPro" id="IPR002885">
    <property type="entry name" value="PPR_rpt"/>
</dbReference>
<dbReference type="AlphaFoldDB" id="A0A426YBB4"/>
<keyword evidence="1" id="KW-0677">Repeat</keyword>
<dbReference type="Pfam" id="PF01535">
    <property type="entry name" value="PPR"/>
    <property type="match status" value="4"/>
</dbReference>
<evidence type="ECO:0000313" key="4">
    <source>
        <dbReference type="Proteomes" id="UP000287651"/>
    </source>
</evidence>
<reference evidence="3 4" key="1">
    <citation type="journal article" date="2014" name="Agronomy (Basel)">
        <title>A Draft Genome Sequence for Ensete ventricosum, the Drought-Tolerant Tree Against Hunger.</title>
        <authorList>
            <person name="Harrison J."/>
            <person name="Moore K.A."/>
            <person name="Paszkiewicz K."/>
            <person name="Jones T."/>
            <person name="Grant M."/>
            <person name="Ambacheew D."/>
            <person name="Muzemil S."/>
            <person name="Studholme D.J."/>
        </authorList>
    </citation>
    <scope>NUCLEOTIDE SEQUENCE [LARGE SCALE GENOMIC DNA]</scope>
</reference>
<dbReference type="Gene3D" id="1.25.40.10">
    <property type="entry name" value="Tetratricopeptide repeat domain"/>
    <property type="match status" value="3"/>
</dbReference>
<dbReference type="GO" id="GO:0009451">
    <property type="term" value="P:RNA modification"/>
    <property type="evidence" value="ECO:0007669"/>
    <property type="project" value="InterPro"/>
</dbReference>
<evidence type="ECO:0008006" key="5">
    <source>
        <dbReference type="Google" id="ProtNLM"/>
    </source>
</evidence>
<dbReference type="FunFam" id="1.25.40.10:FF:000184">
    <property type="entry name" value="Pentatricopeptide repeat-containing protein, chloroplastic"/>
    <property type="match status" value="1"/>
</dbReference>
<feature type="repeat" description="PPR" evidence="2">
    <location>
        <begin position="206"/>
        <end position="240"/>
    </location>
</feature>
<dbReference type="InterPro" id="IPR011990">
    <property type="entry name" value="TPR-like_helical_dom_sf"/>
</dbReference>
<accession>A0A426YBB4</accession>
<dbReference type="FunFam" id="1.25.40.10:FF:000470">
    <property type="entry name" value="Pentatricopeptide repeat-containing protein At5g66520"/>
    <property type="match status" value="1"/>
</dbReference>
<dbReference type="PANTHER" id="PTHR47926:SF393">
    <property type="entry name" value="REPEAT-CONTAINING PROTEIN, PUTATIVE-RELATED"/>
    <property type="match status" value="1"/>
</dbReference>
<comment type="caution">
    <text evidence="3">The sequence shown here is derived from an EMBL/GenBank/DDBJ whole genome shotgun (WGS) entry which is preliminary data.</text>
</comment>